<organism evidence="2 3">
    <name type="scientific">Dendrobium thyrsiflorum</name>
    <name type="common">Pinecone-like raceme dendrobium</name>
    <name type="synonym">Orchid</name>
    <dbReference type="NCBI Taxonomy" id="117978"/>
    <lineage>
        <taxon>Eukaryota</taxon>
        <taxon>Viridiplantae</taxon>
        <taxon>Streptophyta</taxon>
        <taxon>Embryophyta</taxon>
        <taxon>Tracheophyta</taxon>
        <taxon>Spermatophyta</taxon>
        <taxon>Magnoliopsida</taxon>
        <taxon>Liliopsida</taxon>
        <taxon>Asparagales</taxon>
        <taxon>Orchidaceae</taxon>
        <taxon>Epidendroideae</taxon>
        <taxon>Malaxideae</taxon>
        <taxon>Dendrobiinae</taxon>
        <taxon>Dendrobium</taxon>
    </lineage>
</organism>
<gene>
    <name evidence="2" type="ORF">M5K25_010347</name>
</gene>
<dbReference type="EMBL" id="JANQDX010000009">
    <property type="protein sequence ID" value="KAL0918343.1"/>
    <property type="molecule type" value="Genomic_DNA"/>
</dbReference>
<evidence type="ECO:0000256" key="1">
    <source>
        <dbReference type="SAM" id="MobiDB-lite"/>
    </source>
</evidence>
<protein>
    <submittedName>
        <fullName evidence="2">Uncharacterized protein</fullName>
    </submittedName>
</protein>
<dbReference type="AlphaFoldDB" id="A0ABD0V7A7"/>
<keyword evidence="3" id="KW-1185">Reference proteome</keyword>
<feature type="region of interest" description="Disordered" evidence="1">
    <location>
        <begin position="162"/>
        <end position="211"/>
    </location>
</feature>
<accession>A0ABD0V7A7</accession>
<evidence type="ECO:0000313" key="2">
    <source>
        <dbReference type="EMBL" id="KAL0918343.1"/>
    </source>
</evidence>
<sequence>MAESLVRACDFNLPSEHTPPPSLQIPVRSCDSLPDETTVDATLHHHSPIPLPPPPDRLICKQPTTIARIFHPTELPIPYDSPPTSASSIPPTLSHYRNVTDLELDINQICDPQQLQHDSPLSHPQHSTLDSMPGVPGIECVSTLEIAEQSVLGPIRSSSRRMDADDVLDPNSLSNIPLAKPSSFSHDQSSPATHPLPVAHVLSERTTPAAK</sequence>
<proteinExistence type="predicted"/>
<feature type="compositionally biased region" description="Polar residues" evidence="1">
    <location>
        <begin position="182"/>
        <end position="192"/>
    </location>
</feature>
<comment type="caution">
    <text evidence="2">The sequence shown here is derived from an EMBL/GenBank/DDBJ whole genome shotgun (WGS) entry which is preliminary data.</text>
</comment>
<name>A0ABD0V7A7_DENTH</name>
<dbReference type="Proteomes" id="UP001552299">
    <property type="component" value="Unassembled WGS sequence"/>
</dbReference>
<evidence type="ECO:0000313" key="3">
    <source>
        <dbReference type="Proteomes" id="UP001552299"/>
    </source>
</evidence>
<reference evidence="2 3" key="1">
    <citation type="journal article" date="2024" name="Plant Biotechnol. J.">
        <title>Dendrobium thyrsiflorum genome and its molecular insights into genes involved in important horticultural traits.</title>
        <authorList>
            <person name="Chen B."/>
            <person name="Wang J.Y."/>
            <person name="Zheng P.J."/>
            <person name="Li K.L."/>
            <person name="Liang Y.M."/>
            <person name="Chen X.F."/>
            <person name="Zhang C."/>
            <person name="Zhao X."/>
            <person name="He X."/>
            <person name="Zhang G.Q."/>
            <person name="Liu Z.J."/>
            <person name="Xu Q."/>
        </authorList>
    </citation>
    <scope>NUCLEOTIDE SEQUENCE [LARGE SCALE GENOMIC DNA]</scope>
    <source>
        <strain evidence="2">GZMU011</strain>
    </source>
</reference>